<organism evidence="3 4">
    <name type="scientific">Fodinicola feengrottensis</name>
    <dbReference type="NCBI Taxonomy" id="435914"/>
    <lineage>
        <taxon>Bacteria</taxon>
        <taxon>Bacillati</taxon>
        <taxon>Actinomycetota</taxon>
        <taxon>Actinomycetes</taxon>
        <taxon>Mycobacteriales</taxon>
        <taxon>Fodinicola</taxon>
    </lineage>
</organism>
<accession>A0ABN2H377</accession>
<dbReference type="RefSeq" id="WP_163573364.1">
    <property type="nucleotide sequence ID" value="NZ_BAAANY010000010.1"/>
</dbReference>
<proteinExistence type="predicted"/>
<gene>
    <name evidence="3" type="ORF">GCM10009765_32720</name>
</gene>
<dbReference type="Proteomes" id="UP001500618">
    <property type="component" value="Unassembled WGS sequence"/>
</dbReference>
<feature type="region of interest" description="Disordered" evidence="1">
    <location>
        <begin position="1"/>
        <end position="28"/>
    </location>
</feature>
<protein>
    <submittedName>
        <fullName evidence="3">Uncharacterized protein</fullName>
    </submittedName>
</protein>
<keyword evidence="4" id="KW-1185">Reference proteome</keyword>
<keyword evidence="2" id="KW-0472">Membrane</keyword>
<evidence type="ECO:0000313" key="3">
    <source>
        <dbReference type="EMBL" id="GAA1681083.1"/>
    </source>
</evidence>
<comment type="caution">
    <text evidence="3">The sequence shown here is derived from an EMBL/GenBank/DDBJ whole genome shotgun (WGS) entry which is preliminary data.</text>
</comment>
<dbReference type="EMBL" id="BAAANY010000010">
    <property type="protein sequence ID" value="GAA1681083.1"/>
    <property type="molecule type" value="Genomic_DNA"/>
</dbReference>
<feature type="compositionally biased region" description="Polar residues" evidence="1">
    <location>
        <begin position="1"/>
        <end position="11"/>
    </location>
</feature>
<feature type="transmembrane region" description="Helical" evidence="2">
    <location>
        <begin position="30"/>
        <end position="52"/>
    </location>
</feature>
<name>A0ABN2H377_9ACTN</name>
<evidence type="ECO:0000313" key="4">
    <source>
        <dbReference type="Proteomes" id="UP001500618"/>
    </source>
</evidence>
<keyword evidence="2" id="KW-1133">Transmembrane helix</keyword>
<keyword evidence="2" id="KW-0812">Transmembrane</keyword>
<evidence type="ECO:0000256" key="2">
    <source>
        <dbReference type="SAM" id="Phobius"/>
    </source>
</evidence>
<sequence>MPVDPSQSSELDPSEHPGSRTQRRRRRRQVTRLTIVAVAAALVVGLLLAPVVRNLVWGSGGSANTPVAMSSSQAASLFAGTPAASFAIGDAGIQLPAAQQQGSYSAADVGTATQLTKQTLVAARLDPAMLQRGDLSGYLAKLAPSLQPMVTSAVQKGGGALSYVTRLAPTAKLAVDEIRVSGTMSVSVGSDGQLVISANYTWVYPLDRAGGKPKGSPPLGSNLVIVHTVETYEWYQQAKVAATERGLRTGGGNSYAYNKDCNQFGRGYLALAPLAADGHADAPAAKAYDPKTDPNTLPGPC</sequence>
<evidence type="ECO:0000256" key="1">
    <source>
        <dbReference type="SAM" id="MobiDB-lite"/>
    </source>
</evidence>
<reference evidence="3 4" key="1">
    <citation type="journal article" date="2019" name="Int. J. Syst. Evol. Microbiol.">
        <title>The Global Catalogue of Microorganisms (GCM) 10K type strain sequencing project: providing services to taxonomists for standard genome sequencing and annotation.</title>
        <authorList>
            <consortium name="The Broad Institute Genomics Platform"/>
            <consortium name="The Broad Institute Genome Sequencing Center for Infectious Disease"/>
            <person name="Wu L."/>
            <person name="Ma J."/>
        </authorList>
    </citation>
    <scope>NUCLEOTIDE SEQUENCE [LARGE SCALE GENOMIC DNA]</scope>
    <source>
        <strain evidence="3 4">JCM 14718</strain>
    </source>
</reference>